<dbReference type="InterPro" id="IPR027417">
    <property type="entry name" value="P-loop_NTPase"/>
</dbReference>
<keyword evidence="11" id="KW-1185">Reference proteome</keyword>
<feature type="domain" description="Cytidylate kinase" evidence="9">
    <location>
        <begin position="21"/>
        <end position="228"/>
    </location>
</feature>
<evidence type="ECO:0000256" key="6">
    <source>
        <dbReference type="ARBA" id="ARBA00047615"/>
    </source>
</evidence>
<keyword evidence="3 8" id="KW-0547">Nucleotide-binding</keyword>
<evidence type="ECO:0000256" key="8">
    <source>
        <dbReference type="HAMAP-Rule" id="MF_00238"/>
    </source>
</evidence>
<keyword evidence="5 8" id="KW-0067">ATP-binding</keyword>
<comment type="catalytic activity">
    <reaction evidence="7 8">
        <text>CMP + ATP = CDP + ADP</text>
        <dbReference type="Rhea" id="RHEA:11600"/>
        <dbReference type="ChEBI" id="CHEBI:30616"/>
        <dbReference type="ChEBI" id="CHEBI:58069"/>
        <dbReference type="ChEBI" id="CHEBI:60377"/>
        <dbReference type="ChEBI" id="CHEBI:456216"/>
        <dbReference type="EC" id="2.7.4.25"/>
    </reaction>
</comment>
<dbReference type="SUPFAM" id="SSF52540">
    <property type="entry name" value="P-loop containing nucleoside triphosphate hydrolases"/>
    <property type="match status" value="1"/>
</dbReference>
<name>A0ABN6UVI0_9BACT</name>
<evidence type="ECO:0000256" key="1">
    <source>
        <dbReference type="ARBA" id="ARBA00009427"/>
    </source>
</evidence>
<gene>
    <name evidence="8 10" type="primary">cmk</name>
    <name evidence="10" type="ORF">GETHOR_07060</name>
</gene>
<protein>
    <recommendedName>
        <fullName evidence="8">Cytidylate kinase</fullName>
        <shortName evidence="8">CK</shortName>
        <ecNumber evidence="8">2.7.4.25</ecNumber>
    </recommendedName>
    <alternativeName>
        <fullName evidence="8">Cytidine monophosphate kinase</fullName>
        <shortName evidence="8">CMP kinase</shortName>
    </alternativeName>
</protein>
<dbReference type="EMBL" id="AP027079">
    <property type="protein sequence ID" value="BDU68605.1"/>
    <property type="molecule type" value="Genomic_DNA"/>
</dbReference>
<dbReference type="Proteomes" id="UP001242010">
    <property type="component" value="Chromosome"/>
</dbReference>
<feature type="binding site" evidence="8">
    <location>
        <begin position="25"/>
        <end position="33"/>
    </location>
    <ligand>
        <name>ATP</name>
        <dbReference type="ChEBI" id="CHEBI:30616"/>
    </ligand>
</feature>
<proteinExistence type="inferred from homology"/>
<dbReference type="Pfam" id="PF02224">
    <property type="entry name" value="Cytidylate_kin"/>
    <property type="match status" value="1"/>
</dbReference>
<evidence type="ECO:0000256" key="5">
    <source>
        <dbReference type="ARBA" id="ARBA00022840"/>
    </source>
</evidence>
<evidence type="ECO:0000259" key="9">
    <source>
        <dbReference type="Pfam" id="PF02224"/>
    </source>
</evidence>
<dbReference type="PANTHER" id="PTHR21299">
    <property type="entry name" value="CYTIDYLATE KINASE/PANTOATE-BETA-ALANINE LIGASE"/>
    <property type="match status" value="1"/>
</dbReference>
<evidence type="ECO:0000256" key="3">
    <source>
        <dbReference type="ARBA" id="ARBA00022741"/>
    </source>
</evidence>
<organism evidence="10 11">
    <name type="scientific">Geothrix oryzae</name>
    <dbReference type="NCBI Taxonomy" id="2927975"/>
    <lineage>
        <taxon>Bacteria</taxon>
        <taxon>Pseudomonadati</taxon>
        <taxon>Acidobacteriota</taxon>
        <taxon>Holophagae</taxon>
        <taxon>Holophagales</taxon>
        <taxon>Holophagaceae</taxon>
        <taxon>Geothrix</taxon>
    </lineage>
</organism>
<comment type="similarity">
    <text evidence="1 8">Belongs to the cytidylate kinase family. Type 1 subfamily.</text>
</comment>
<keyword evidence="4 8" id="KW-0418">Kinase</keyword>
<dbReference type="InterPro" id="IPR003136">
    <property type="entry name" value="Cytidylate_kin"/>
</dbReference>
<dbReference type="GO" id="GO:0016301">
    <property type="term" value="F:kinase activity"/>
    <property type="evidence" value="ECO:0007669"/>
    <property type="project" value="UniProtKB-KW"/>
</dbReference>
<accession>A0ABN6UVI0</accession>
<reference evidence="11" key="1">
    <citation type="journal article" date="2023" name="Int. J. Syst. Evol. Microbiol.">
        <title>Mesoterricola silvestris gen. nov., sp. nov., Mesoterricola sediminis sp. nov., Geothrix oryzae sp. nov., Geothrix edaphica sp. nov., Geothrix rubra sp. nov., and Geothrix limicola sp. nov., six novel members of Acidobacteriota isolated from soils.</title>
        <authorList>
            <person name="Itoh H."/>
            <person name="Sugisawa Y."/>
            <person name="Mise K."/>
            <person name="Xu Z."/>
            <person name="Kuniyasu M."/>
            <person name="Ushijima N."/>
            <person name="Kawano K."/>
            <person name="Kobayashi E."/>
            <person name="Shiratori Y."/>
            <person name="Masuda Y."/>
            <person name="Senoo K."/>
        </authorList>
    </citation>
    <scope>NUCLEOTIDE SEQUENCE [LARGE SCALE GENOMIC DNA]</scope>
    <source>
        <strain evidence="11">Red222</strain>
    </source>
</reference>
<dbReference type="EC" id="2.7.4.25" evidence="8"/>
<dbReference type="NCBIfam" id="TIGR00017">
    <property type="entry name" value="cmk"/>
    <property type="match status" value="1"/>
</dbReference>
<evidence type="ECO:0000256" key="7">
    <source>
        <dbReference type="ARBA" id="ARBA00048478"/>
    </source>
</evidence>
<keyword evidence="8" id="KW-0963">Cytoplasm</keyword>
<dbReference type="HAMAP" id="MF_00238">
    <property type="entry name" value="Cytidyl_kinase_type1"/>
    <property type="match status" value="1"/>
</dbReference>
<dbReference type="InterPro" id="IPR011994">
    <property type="entry name" value="Cytidylate_kinase_dom"/>
</dbReference>
<comment type="subcellular location">
    <subcellularLocation>
        <location evidence="8">Cytoplasm</location>
    </subcellularLocation>
</comment>
<sequence>MARAETVPQNEGMTASALPLIAIDGPSGVGKSTTARRVASRLGWQYLDTGAMYRAAALAIHRAGLALEAREDLERVLAGLALTQEGTRIFLAGEDVSEAIRSQEVTRRVTPVSADARVREVLVDQQRRIGATGHWVVDGRDIGTVVFPQACCKVFLTASPEARARRRFLELQAKGQGAVFEEVLADQRRRDEADSTRAVAPLRPAEDAVELDSSDLTLDQVVDWIVARHQAHP</sequence>
<evidence type="ECO:0000313" key="10">
    <source>
        <dbReference type="EMBL" id="BDU68605.1"/>
    </source>
</evidence>
<dbReference type="Gene3D" id="3.40.50.300">
    <property type="entry name" value="P-loop containing nucleotide triphosphate hydrolases"/>
    <property type="match status" value="1"/>
</dbReference>
<dbReference type="CDD" id="cd02020">
    <property type="entry name" value="CMPK"/>
    <property type="match status" value="1"/>
</dbReference>
<keyword evidence="2 8" id="KW-0808">Transferase</keyword>
<evidence type="ECO:0000313" key="11">
    <source>
        <dbReference type="Proteomes" id="UP001242010"/>
    </source>
</evidence>
<comment type="catalytic activity">
    <reaction evidence="6 8">
        <text>dCMP + ATP = dCDP + ADP</text>
        <dbReference type="Rhea" id="RHEA:25094"/>
        <dbReference type="ChEBI" id="CHEBI:30616"/>
        <dbReference type="ChEBI" id="CHEBI:57566"/>
        <dbReference type="ChEBI" id="CHEBI:58593"/>
        <dbReference type="ChEBI" id="CHEBI:456216"/>
        <dbReference type="EC" id="2.7.4.25"/>
    </reaction>
</comment>
<evidence type="ECO:0000256" key="4">
    <source>
        <dbReference type="ARBA" id="ARBA00022777"/>
    </source>
</evidence>
<evidence type="ECO:0000256" key="2">
    <source>
        <dbReference type="ARBA" id="ARBA00022679"/>
    </source>
</evidence>
<dbReference type="PANTHER" id="PTHR21299:SF2">
    <property type="entry name" value="CYTIDYLATE KINASE"/>
    <property type="match status" value="1"/>
</dbReference>